<sequence>MKEQRKKNVATKSVKKSTSSNIPEEIIEIILLKLPSIKSLVRFKAVSKSWNTIISDPLFIQNHLHSSNNSHLLFPI</sequence>
<dbReference type="SUPFAM" id="SSF81383">
    <property type="entry name" value="F-box domain"/>
    <property type="match status" value="1"/>
</dbReference>
<dbReference type="InterPro" id="IPR001810">
    <property type="entry name" value="F-box_dom"/>
</dbReference>
<feature type="domain" description="F-box" evidence="2">
    <location>
        <begin position="22"/>
        <end position="63"/>
    </location>
</feature>
<dbReference type="AlphaFoldDB" id="A0A022PRW8"/>
<dbReference type="InterPro" id="IPR036047">
    <property type="entry name" value="F-box-like_dom_sf"/>
</dbReference>
<evidence type="ECO:0000256" key="1">
    <source>
        <dbReference type="SAM" id="MobiDB-lite"/>
    </source>
</evidence>
<feature type="compositionally biased region" description="Basic residues" evidence="1">
    <location>
        <begin position="1"/>
        <end position="15"/>
    </location>
</feature>
<organism evidence="3 4">
    <name type="scientific">Erythranthe guttata</name>
    <name type="common">Yellow monkey flower</name>
    <name type="synonym">Mimulus guttatus</name>
    <dbReference type="NCBI Taxonomy" id="4155"/>
    <lineage>
        <taxon>Eukaryota</taxon>
        <taxon>Viridiplantae</taxon>
        <taxon>Streptophyta</taxon>
        <taxon>Embryophyta</taxon>
        <taxon>Tracheophyta</taxon>
        <taxon>Spermatophyta</taxon>
        <taxon>Magnoliopsida</taxon>
        <taxon>eudicotyledons</taxon>
        <taxon>Gunneridae</taxon>
        <taxon>Pentapetalae</taxon>
        <taxon>asterids</taxon>
        <taxon>lamiids</taxon>
        <taxon>Lamiales</taxon>
        <taxon>Phrymaceae</taxon>
        <taxon>Erythranthe</taxon>
    </lineage>
</organism>
<feature type="non-terminal residue" evidence="3">
    <location>
        <position position="76"/>
    </location>
</feature>
<dbReference type="Pfam" id="PF00646">
    <property type="entry name" value="F-box"/>
    <property type="match status" value="1"/>
</dbReference>
<keyword evidence="4" id="KW-1185">Reference proteome</keyword>
<dbReference type="Gene3D" id="1.20.1280.50">
    <property type="match status" value="1"/>
</dbReference>
<protein>
    <recommendedName>
        <fullName evidence="2">F-box domain-containing protein</fullName>
    </recommendedName>
</protein>
<dbReference type="InterPro" id="IPR050796">
    <property type="entry name" value="SCF_F-box_component"/>
</dbReference>
<dbReference type="PANTHER" id="PTHR31672">
    <property type="entry name" value="BNACNNG10540D PROTEIN"/>
    <property type="match status" value="1"/>
</dbReference>
<dbReference type="Proteomes" id="UP000030748">
    <property type="component" value="Unassembled WGS sequence"/>
</dbReference>
<dbReference type="EMBL" id="KI632336">
    <property type="protein sequence ID" value="EYU18259.1"/>
    <property type="molecule type" value="Genomic_DNA"/>
</dbReference>
<evidence type="ECO:0000313" key="3">
    <source>
        <dbReference type="EMBL" id="EYU18259.1"/>
    </source>
</evidence>
<evidence type="ECO:0000313" key="4">
    <source>
        <dbReference type="Proteomes" id="UP000030748"/>
    </source>
</evidence>
<dbReference type="PANTHER" id="PTHR31672:SF13">
    <property type="entry name" value="F-BOX PROTEIN CPR30-LIKE"/>
    <property type="match status" value="1"/>
</dbReference>
<gene>
    <name evidence="3" type="ORF">MIMGU_mgv1a025200mg</name>
</gene>
<reference evidence="3 4" key="1">
    <citation type="journal article" date="2013" name="Proc. Natl. Acad. Sci. U.S.A.">
        <title>Fine-scale variation in meiotic recombination in Mimulus inferred from population shotgun sequencing.</title>
        <authorList>
            <person name="Hellsten U."/>
            <person name="Wright K.M."/>
            <person name="Jenkins J."/>
            <person name="Shu S."/>
            <person name="Yuan Y."/>
            <person name="Wessler S.R."/>
            <person name="Schmutz J."/>
            <person name="Willis J.H."/>
            <person name="Rokhsar D.S."/>
        </authorList>
    </citation>
    <scope>NUCLEOTIDE SEQUENCE [LARGE SCALE GENOMIC DNA]</scope>
    <source>
        <strain evidence="4">cv. DUN x IM62</strain>
    </source>
</reference>
<proteinExistence type="predicted"/>
<accession>A0A022PRW8</accession>
<evidence type="ECO:0000259" key="2">
    <source>
        <dbReference type="SMART" id="SM00256"/>
    </source>
</evidence>
<name>A0A022PRW8_ERYGU</name>
<dbReference type="SMART" id="SM00256">
    <property type="entry name" value="FBOX"/>
    <property type="match status" value="1"/>
</dbReference>
<feature type="region of interest" description="Disordered" evidence="1">
    <location>
        <begin position="1"/>
        <end position="20"/>
    </location>
</feature>